<evidence type="ECO:0000313" key="11">
    <source>
        <dbReference type="EMBL" id="RAL26248.1"/>
    </source>
</evidence>
<feature type="transmembrane region" description="Helical" evidence="7">
    <location>
        <begin position="94"/>
        <end position="117"/>
    </location>
</feature>
<keyword evidence="5 7" id="KW-1133">Transmembrane helix</keyword>
<feature type="domain" description="Nucleoside transporter/FeoB GTPase Gate" evidence="10">
    <location>
        <begin position="91"/>
        <end position="189"/>
    </location>
</feature>
<comment type="caution">
    <text evidence="11">The sequence shown here is derived from an EMBL/GenBank/DDBJ whole genome shotgun (WGS) entry which is preliminary data.</text>
</comment>
<comment type="subcellular location">
    <subcellularLocation>
        <location evidence="1">Cell membrane</location>
        <topology evidence="1">Multi-pass membrane protein</topology>
    </subcellularLocation>
</comment>
<comment type="similarity">
    <text evidence="2 7">Belongs to the concentrative nucleoside transporter (CNT) (TC 2.A.41) family.</text>
</comment>
<evidence type="ECO:0000256" key="1">
    <source>
        <dbReference type="ARBA" id="ARBA00004651"/>
    </source>
</evidence>
<proteinExistence type="inferred from homology"/>
<evidence type="ECO:0000256" key="4">
    <source>
        <dbReference type="ARBA" id="ARBA00022692"/>
    </source>
</evidence>
<dbReference type="InterPro" id="IPR011642">
    <property type="entry name" value="Gate_dom"/>
</dbReference>
<dbReference type="GO" id="GO:0005337">
    <property type="term" value="F:nucleoside transmembrane transporter activity"/>
    <property type="evidence" value="ECO:0007669"/>
    <property type="project" value="InterPro"/>
</dbReference>
<dbReference type="RefSeq" id="WP_113657933.1">
    <property type="nucleotide sequence ID" value="NZ_KZ845664.1"/>
</dbReference>
<keyword evidence="3" id="KW-1003">Cell membrane</keyword>
<dbReference type="InterPro" id="IPR018270">
    <property type="entry name" value="C_nuclsd_transpt_met_bac"/>
</dbReference>
<evidence type="ECO:0000259" key="8">
    <source>
        <dbReference type="Pfam" id="PF01773"/>
    </source>
</evidence>
<feature type="transmembrane region" description="Helical" evidence="7">
    <location>
        <begin position="257"/>
        <end position="281"/>
    </location>
</feature>
<dbReference type="PANTHER" id="PTHR10590">
    <property type="entry name" value="SODIUM/NUCLEOSIDE COTRANSPORTER"/>
    <property type="match status" value="1"/>
</dbReference>
<evidence type="ECO:0000313" key="12">
    <source>
        <dbReference type="Proteomes" id="UP000251213"/>
    </source>
</evidence>
<dbReference type="Pfam" id="PF07662">
    <property type="entry name" value="Nucleos_tra2_C"/>
    <property type="match status" value="1"/>
</dbReference>
<feature type="domain" description="Concentrative nucleoside transporter C-terminal" evidence="9">
    <location>
        <begin position="194"/>
        <end position="399"/>
    </location>
</feature>
<name>A0A364K7J4_9BACL</name>
<dbReference type="Proteomes" id="UP000251213">
    <property type="component" value="Unassembled WGS sequence"/>
</dbReference>
<keyword evidence="6 7" id="KW-0472">Membrane</keyword>
<feature type="domain" description="Concentrative nucleoside transporter N-terminal" evidence="8">
    <location>
        <begin position="8"/>
        <end position="81"/>
    </location>
</feature>
<evidence type="ECO:0000256" key="5">
    <source>
        <dbReference type="ARBA" id="ARBA00022989"/>
    </source>
</evidence>
<dbReference type="Pfam" id="PF01773">
    <property type="entry name" value="Nucleos_tra2_N"/>
    <property type="match status" value="1"/>
</dbReference>
<dbReference type="OrthoDB" id="9766455at2"/>
<evidence type="ECO:0000259" key="9">
    <source>
        <dbReference type="Pfam" id="PF07662"/>
    </source>
</evidence>
<feature type="transmembrane region" description="Helical" evidence="7">
    <location>
        <begin position="337"/>
        <end position="363"/>
    </location>
</feature>
<dbReference type="GO" id="GO:0015293">
    <property type="term" value="F:symporter activity"/>
    <property type="evidence" value="ECO:0007669"/>
    <property type="project" value="TreeGrafter"/>
</dbReference>
<accession>A0A364K7J4</accession>
<dbReference type="NCBIfam" id="TIGR00804">
    <property type="entry name" value="nupC"/>
    <property type="match status" value="1"/>
</dbReference>
<keyword evidence="12" id="KW-1185">Reference proteome</keyword>
<reference evidence="11 12" key="1">
    <citation type="submission" date="2018-06" db="EMBL/GenBank/DDBJ databases">
        <title>Thermoflavimicrobium daqus sp. nov., a thermophilic microbe isolated from Moutai-flavour Daqu.</title>
        <authorList>
            <person name="Wang X."/>
            <person name="Zhou H."/>
        </authorList>
    </citation>
    <scope>NUCLEOTIDE SEQUENCE [LARGE SCALE GENOMIC DNA]</scope>
    <source>
        <strain evidence="11 12">FBKL4.011</strain>
    </source>
</reference>
<keyword evidence="7" id="KW-0813">Transport</keyword>
<dbReference type="GO" id="GO:0005886">
    <property type="term" value="C:plasma membrane"/>
    <property type="evidence" value="ECO:0007669"/>
    <property type="project" value="UniProtKB-SubCell"/>
</dbReference>
<feature type="transmembrane region" description="Helical" evidence="7">
    <location>
        <begin position="383"/>
        <end position="402"/>
    </location>
</feature>
<sequence length="403" mass="42584">MKILWGLVGIAFLFLISFLLSNNKKEIRLRTVVIGFLIQFLFALIVLKWSLGQAALKWLSLKVQALINFANAGIQFLFGGLIQPNKPPIFALQVLPVIIFLGALIGVLYYFGIIQWIVRVFGGAIAKLMKTSRVESLSAIATVFLGQSEAPLLIRLYLDKLTSSELFAIMTSGFTSVAGSTLISYALIGVPLPYLLTASIMAAPASLTIAKIIFPEDRNTESAKEVSIDKSQSVNLIDAIASGALDGLKLAINVGGLLLAFISLIALFNGILGGIGGWFGVTGITLEKILGYILSPVAFIIGVPWSEAIAAGGFIGQKLVLNEFVAYTSFAPEIPHLSAKTVAIVTFALCGFANLGSIAIQIGTIGGLAPERSSDVARLGLKALLAGTIANLMNATIAGMLIG</sequence>
<feature type="transmembrane region" description="Helical" evidence="7">
    <location>
        <begin position="166"/>
        <end position="188"/>
    </location>
</feature>
<protein>
    <recommendedName>
        <fullName evidence="7">Nucleoside permease</fullName>
    </recommendedName>
</protein>
<dbReference type="AlphaFoldDB" id="A0A364K7J4"/>
<evidence type="ECO:0000256" key="6">
    <source>
        <dbReference type="ARBA" id="ARBA00023136"/>
    </source>
</evidence>
<dbReference type="Pfam" id="PF07670">
    <property type="entry name" value="Gate"/>
    <property type="match status" value="1"/>
</dbReference>
<evidence type="ECO:0000256" key="3">
    <source>
        <dbReference type="ARBA" id="ARBA00022475"/>
    </source>
</evidence>
<organism evidence="11 12">
    <name type="scientific">Thermoflavimicrobium daqui</name>
    <dbReference type="NCBI Taxonomy" id="2137476"/>
    <lineage>
        <taxon>Bacteria</taxon>
        <taxon>Bacillati</taxon>
        <taxon>Bacillota</taxon>
        <taxon>Bacilli</taxon>
        <taxon>Bacillales</taxon>
        <taxon>Thermoactinomycetaceae</taxon>
        <taxon>Thermoflavimicrobium</taxon>
    </lineage>
</organism>
<evidence type="ECO:0000256" key="2">
    <source>
        <dbReference type="ARBA" id="ARBA00009033"/>
    </source>
</evidence>
<dbReference type="InterPro" id="IPR002668">
    <property type="entry name" value="CNT_N_dom"/>
</dbReference>
<evidence type="ECO:0000259" key="10">
    <source>
        <dbReference type="Pfam" id="PF07670"/>
    </source>
</evidence>
<dbReference type="InterPro" id="IPR011657">
    <property type="entry name" value="CNT_C_dom"/>
</dbReference>
<dbReference type="PANTHER" id="PTHR10590:SF4">
    <property type="entry name" value="SOLUTE CARRIER FAMILY 28 MEMBER 3"/>
    <property type="match status" value="1"/>
</dbReference>
<dbReference type="EMBL" id="QJKK01000002">
    <property type="protein sequence ID" value="RAL26248.1"/>
    <property type="molecule type" value="Genomic_DNA"/>
</dbReference>
<keyword evidence="4 7" id="KW-0812">Transmembrane</keyword>
<feature type="transmembrane region" description="Helical" evidence="7">
    <location>
        <begin position="194"/>
        <end position="214"/>
    </location>
</feature>
<evidence type="ECO:0000256" key="7">
    <source>
        <dbReference type="RuleBase" id="RU362018"/>
    </source>
</evidence>
<feature type="transmembrane region" description="Helical" evidence="7">
    <location>
        <begin position="29"/>
        <end position="51"/>
    </location>
</feature>
<reference evidence="11 12" key="2">
    <citation type="submission" date="2018-06" db="EMBL/GenBank/DDBJ databases">
        <authorList>
            <person name="Zhirakovskaya E."/>
        </authorList>
    </citation>
    <scope>NUCLEOTIDE SEQUENCE [LARGE SCALE GENOMIC DNA]</scope>
    <source>
        <strain evidence="11 12">FBKL4.011</strain>
    </source>
</reference>
<gene>
    <name evidence="11" type="ORF">DL897_04435</name>
</gene>
<feature type="transmembrane region" description="Helical" evidence="7">
    <location>
        <begin position="6"/>
        <end position="22"/>
    </location>
</feature>
<feature type="transmembrane region" description="Helical" evidence="7">
    <location>
        <begin position="293"/>
        <end position="316"/>
    </location>
</feature>
<dbReference type="InterPro" id="IPR008276">
    <property type="entry name" value="C_nuclsd_transpt"/>
</dbReference>